<comment type="function">
    <text evidence="2">An aminoacyl-tRNA editing enzyme that deacylates mischarged D-aminoacyl-tRNAs. Also deacylates mischarged glycyl-tRNA(Ala), protecting cells against glycine mischarging by AlaRS. Acts via tRNA-based rather than protein-based catalysis; rejects L-amino acids rather than detecting D-amino acids in the active site. By recycling D-aminoacyl-tRNA to D-amino acids and free tRNA molecules, this enzyme counteracts the toxicity associated with the formation of D-aminoacyl-tRNA entities in vivo and helps enforce protein L-homochirality.</text>
</comment>
<dbReference type="PANTHER" id="PTHR10472">
    <property type="entry name" value="D-TYROSYL-TRNA TYR DEACYLASE"/>
    <property type="match status" value="1"/>
</dbReference>
<proteinExistence type="inferred from homology"/>
<dbReference type="GO" id="GO:0005737">
    <property type="term" value="C:cytoplasm"/>
    <property type="evidence" value="ECO:0007669"/>
    <property type="project" value="UniProtKB-SubCell"/>
</dbReference>
<dbReference type="InterPro" id="IPR003732">
    <property type="entry name" value="Daa-tRNA_deacyls_DTD"/>
</dbReference>
<evidence type="ECO:0000256" key="2">
    <source>
        <dbReference type="HAMAP-Rule" id="MF_00518"/>
    </source>
</evidence>
<evidence type="ECO:0000256" key="1">
    <source>
        <dbReference type="ARBA" id="ARBA00009673"/>
    </source>
</evidence>
<keyword evidence="2" id="KW-0820">tRNA-binding</keyword>
<accession>A0AA46I6C4</accession>
<dbReference type="GO" id="GO:0043908">
    <property type="term" value="F:Ser(Gly)-tRNA(Ala) hydrolase activity"/>
    <property type="evidence" value="ECO:0007669"/>
    <property type="project" value="UniProtKB-UniRule"/>
</dbReference>
<dbReference type="EC" id="3.1.1.96" evidence="2"/>
<dbReference type="HAMAP" id="MF_00518">
    <property type="entry name" value="Deacylase_Dtd"/>
    <property type="match status" value="1"/>
</dbReference>
<dbReference type="SUPFAM" id="SSF69500">
    <property type="entry name" value="DTD-like"/>
    <property type="match status" value="1"/>
</dbReference>
<organism evidence="3 4">
    <name type="scientific">Hypnocyclicus thermotrophus</name>
    <dbReference type="NCBI Taxonomy" id="1627895"/>
    <lineage>
        <taxon>Bacteria</taxon>
        <taxon>Fusobacteriati</taxon>
        <taxon>Fusobacteriota</taxon>
        <taxon>Fusobacteriia</taxon>
        <taxon>Fusobacteriales</taxon>
        <taxon>Fusobacteriaceae</taxon>
        <taxon>Hypnocyclicus</taxon>
    </lineage>
</organism>
<evidence type="ECO:0000313" key="4">
    <source>
        <dbReference type="Proteomes" id="UP000294678"/>
    </source>
</evidence>
<dbReference type="GO" id="GO:0000049">
    <property type="term" value="F:tRNA binding"/>
    <property type="evidence" value="ECO:0007669"/>
    <property type="project" value="UniProtKB-UniRule"/>
</dbReference>
<evidence type="ECO:0000313" key="3">
    <source>
        <dbReference type="EMBL" id="TDT72251.1"/>
    </source>
</evidence>
<comment type="catalytic activity">
    <reaction evidence="2">
        <text>glycyl-tRNA(Ala) + H2O = tRNA(Ala) + glycine + H(+)</text>
        <dbReference type="Rhea" id="RHEA:53744"/>
        <dbReference type="Rhea" id="RHEA-COMP:9657"/>
        <dbReference type="Rhea" id="RHEA-COMP:13640"/>
        <dbReference type="ChEBI" id="CHEBI:15377"/>
        <dbReference type="ChEBI" id="CHEBI:15378"/>
        <dbReference type="ChEBI" id="CHEBI:57305"/>
        <dbReference type="ChEBI" id="CHEBI:78442"/>
        <dbReference type="ChEBI" id="CHEBI:78522"/>
    </reaction>
</comment>
<feature type="short sequence motif" description="Gly-cisPro motif, important for rejection of L-amino acids" evidence="2">
    <location>
        <begin position="137"/>
        <end position="138"/>
    </location>
</feature>
<dbReference type="NCBIfam" id="TIGR00256">
    <property type="entry name" value="D-aminoacyl-tRNA deacylase"/>
    <property type="match status" value="1"/>
</dbReference>
<dbReference type="PANTHER" id="PTHR10472:SF5">
    <property type="entry name" value="D-AMINOACYL-TRNA DEACYLASE 1"/>
    <property type="match status" value="1"/>
</dbReference>
<dbReference type="CDD" id="cd00563">
    <property type="entry name" value="Dtyr_deacylase"/>
    <property type="match status" value="1"/>
</dbReference>
<dbReference type="EMBL" id="SOBG01000001">
    <property type="protein sequence ID" value="TDT72251.1"/>
    <property type="molecule type" value="Genomic_DNA"/>
</dbReference>
<dbReference type="FunFam" id="3.50.80.10:FF:000001">
    <property type="entry name" value="D-aminoacyl-tRNA deacylase"/>
    <property type="match status" value="1"/>
</dbReference>
<keyword evidence="4" id="KW-1185">Reference proteome</keyword>
<keyword evidence="2" id="KW-0694">RNA-binding</keyword>
<dbReference type="RefSeq" id="WP_134111783.1">
    <property type="nucleotide sequence ID" value="NZ_SOBG01000001.1"/>
</dbReference>
<dbReference type="Pfam" id="PF02580">
    <property type="entry name" value="Tyr_Deacylase"/>
    <property type="match status" value="1"/>
</dbReference>
<comment type="catalytic activity">
    <reaction evidence="2">
        <text>a D-aminoacyl-tRNA + H2O = a tRNA + a D-alpha-amino acid + H(+)</text>
        <dbReference type="Rhea" id="RHEA:13953"/>
        <dbReference type="Rhea" id="RHEA-COMP:10123"/>
        <dbReference type="Rhea" id="RHEA-COMP:10124"/>
        <dbReference type="ChEBI" id="CHEBI:15377"/>
        <dbReference type="ChEBI" id="CHEBI:15378"/>
        <dbReference type="ChEBI" id="CHEBI:59871"/>
        <dbReference type="ChEBI" id="CHEBI:78442"/>
        <dbReference type="ChEBI" id="CHEBI:79333"/>
        <dbReference type="EC" id="3.1.1.96"/>
    </reaction>
</comment>
<reference evidence="3 4" key="1">
    <citation type="submission" date="2019-03" db="EMBL/GenBank/DDBJ databases">
        <title>Genomic Encyclopedia of Type Strains, Phase IV (KMG-IV): sequencing the most valuable type-strain genomes for metagenomic binning, comparative biology and taxonomic classification.</title>
        <authorList>
            <person name="Goeker M."/>
        </authorList>
    </citation>
    <scope>NUCLEOTIDE SEQUENCE [LARGE SCALE GENOMIC DNA]</scope>
    <source>
        <strain evidence="3 4">DSM 100055</strain>
    </source>
</reference>
<dbReference type="Gene3D" id="3.50.80.10">
    <property type="entry name" value="D-tyrosyl-tRNA(Tyr) deacylase"/>
    <property type="match status" value="1"/>
</dbReference>
<keyword evidence="2" id="KW-0963">Cytoplasm</keyword>
<comment type="caution">
    <text evidence="3">The sequence shown here is derived from an EMBL/GenBank/DDBJ whole genome shotgun (WGS) entry which is preliminary data.</text>
</comment>
<protein>
    <recommendedName>
        <fullName evidence="2">D-aminoacyl-tRNA deacylase</fullName>
        <shortName evidence="2">DTD</shortName>
        <ecNumber evidence="2">3.1.1.96</ecNumber>
    </recommendedName>
    <alternativeName>
        <fullName evidence="2">Gly-tRNA(Ala) deacylase</fullName>
        <ecNumber evidence="2">3.1.1.-</ecNumber>
    </alternativeName>
</protein>
<name>A0AA46I6C4_9FUSO</name>
<dbReference type="GO" id="GO:0051500">
    <property type="term" value="F:D-tyrosyl-tRNA(Tyr) deacylase activity"/>
    <property type="evidence" value="ECO:0007669"/>
    <property type="project" value="TreeGrafter"/>
</dbReference>
<keyword evidence="2" id="KW-0378">Hydrolase</keyword>
<gene>
    <name evidence="2" type="primary">dtd</name>
    <name evidence="3" type="ORF">EV215_0039</name>
</gene>
<dbReference type="GO" id="GO:0019478">
    <property type="term" value="P:D-amino acid catabolic process"/>
    <property type="evidence" value="ECO:0007669"/>
    <property type="project" value="UniProtKB-UniRule"/>
</dbReference>
<dbReference type="GO" id="GO:0106026">
    <property type="term" value="F:Gly-tRNA(Ala) deacylase activity"/>
    <property type="evidence" value="ECO:0007669"/>
    <property type="project" value="UniProtKB-UniRule"/>
</dbReference>
<comment type="domain">
    <text evidence="2">A Gly-cisPro motif from one monomer fits into the active site of the other monomer to allow specific chiral rejection of L-amino acids.</text>
</comment>
<comment type="similarity">
    <text evidence="1 2">Belongs to the DTD family.</text>
</comment>
<dbReference type="AlphaFoldDB" id="A0AA46I6C4"/>
<comment type="subcellular location">
    <subcellularLocation>
        <location evidence="2">Cytoplasm</location>
    </subcellularLocation>
</comment>
<dbReference type="Proteomes" id="UP000294678">
    <property type="component" value="Unassembled WGS sequence"/>
</dbReference>
<dbReference type="EC" id="3.1.1.-" evidence="2"/>
<dbReference type="InterPro" id="IPR023509">
    <property type="entry name" value="DTD-like_sf"/>
</dbReference>
<sequence length="145" mass="16501">MKIVLQKVKTANVKVKNEVVGEISKGIVIFLGINNNDTEKEADWLVNKIIKLRIFEDENKKMNNSLIDIDGEILIVSQFTLYGDCRKGLRPSFTEAASPKKAKILYDYFVEKIRKTGIKIETGIFQEHMEVSLINDGPVTMIIEK</sequence>
<comment type="subunit">
    <text evidence="2">Homodimer.</text>
</comment>